<proteinExistence type="predicted"/>
<name>A0ABR2YRT9_9CHLO</name>
<evidence type="ECO:0000259" key="11">
    <source>
        <dbReference type="PROSITE" id="PS50011"/>
    </source>
</evidence>
<feature type="region of interest" description="Disordered" evidence="10">
    <location>
        <begin position="550"/>
        <end position="681"/>
    </location>
</feature>
<dbReference type="PROSITE" id="PS00108">
    <property type="entry name" value="PROTEIN_KINASE_ST"/>
    <property type="match status" value="1"/>
</dbReference>
<comment type="catalytic activity">
    <reaction evidence="7">
        <text>L-threonyl-[protein] + ATP = O-phospho-L-threonyl-[protein] + ADP + H(+)</text>
        <dbReference type="Rhea" id="RHEA:46608"/>
        <dbReference type="Rhea" id="RHEA-COMP:11060"/>
        <dbReference type="Rhea" id="RHEA-COMP:11605"/>
        <dbReference type="ChEBI" id="CHEBI:15378"/>
        <dbReference type="ChEBI" id="CHEBI:30013"/>
        <dbReference type="ChEBI" id="CHEBI:30616"/>
        <dbReference type="ChEBI" id="CHEBI:61977"/>
        <dbReference type="ChEBI" id="CHEBI:456216"/>
        <dbReference type="EC" id="2.7.11.1"/>
    </reaction>
</comment>
<dbReference type="PROSITE" id="PS50011">
    <property type="entry name" value="PROTEIN_KINASE_DOM"/>
    <property type="match status" value="1"/>
</dbReference>
<gene>
    <name evidence="12" type="ORF">WJX75_005301</name>
</gene>
<keyword evidence="3" id="KW-0808">Transferase</keyword>
<keyword evidence="6 9" id="KW-0067">ATP-binding</keyword>
<feature type="compositionally biased region" description="Polar residues" evidence="10">
    <location>
        <begin position="741"/>
        <end position="756"/>
    </location>
</feature>
<evidence type="ECO:0000256" key="3">
    <source>
        <dbReference type="ARBA" id="ARBA00022679"/>
    </source>
</evidence>
<dbReference type="InterPro" id="IPR011009">
    <property type="entry name" value="Kinase-like_dom_sf"/>
</dbReference>
<dbReference type="EMBL" id="JALJOT010000006">
    <property type="protein sequence ID" value="KAK9909629.1"/>
    <property type="molecule type" value="Genomic_DNA"/>
</dbReference>
<feature type="binding site" evidence="9">
    <location>
        <position position="60"/>
    </location>
    <ligand>
        <name>ATP</name>
        <dbReference type="ChEBI" id="CHEBI:30616"/>
    </ligand>
</feature>
<keyword evidence="4 9" id="KW-0547">Nucleotide-binding</keyword>
<feature type="region of interest" description="Disordered" evidence="10">
    <location>
        <begin position="701"/>
        <end position="756"/>
    </location>
</feature>
<feature type="compositionally biased region" description="Polar residues" evidence="10">
    <location>
        <begin position="550"/>
        <end position="565"/>
    </location>
</feature>
<sequence>MKNVGDFLRNVVQRKEGGLVGRTFKVGAYTIRVEAHLGEGGFASIYRARDTSTMSAFALKHVRMGGEPEAVKDCQTEVETMQRLRDHPNILTLRAVAYVGPKGAEQEAFLLLDLCRESLVDHLRTAGGPLSDADVLTIFHSVCKAVAIMHHQSPPLSHRDLKAENVLLHNNGTWVLCDFGSTTSWAGRYEGSNEIMVAEEHIRKYTTPAYRAPEMFDLYSRERIDVKADMWSLGVLLSYICSQQLPFVGDCKLQVLNGDYNLPTGRPEPFLALIRGLLRVSPSQRLGIDAVLQQLERLASKLPAMSLPPGPPFVSNGTTSSENGAKVLKVTPRPAPRGVSREVGGSGKSAAQGAAGSGGWDAGGWDVGSWEQPPRSSGSPAPLASTQEINATISPRREPTIGAAAAEPGRGEQPLLPSTSIPKLPDPPKQLTPRLPGATTAPKLQLASPAVPRLRQSSSLKALGAKGGGLDLMDAPAQLHSRSLDRGSSAASSDAGDERRNSGGSTGAAASALRQQLAELTEANRQLTAAIQEKDVLIEQLQADIERGTLSKQASAAESQRTSSRNHTHGSLVDGGWVASFGDRQPSRDRLGSQTLSSPAEMVQPSSTTTSPQASLRPTVSSWGKEGAAEPGTLSPDHPLKSLEQSLSQLDPFTHAAEPLTAAPVEPPAAAAAPLKKGPSRLGIKLRGSSFEAFEDVAVPPDAGHLKVPDGASGGPTAEQGREGATAKSKGKGPRHRRTTSEPTPIDSWQPQTEWA</sequence>
<dbReference type="Gene3D" id="1.10.510.10">
    <property type="entry name" value="Transferase(Phosphotransferase) domain 1"/>
    <property type="match status" value="1"/>
</dbReference>
<keyword evidence="13" id="KW-1185">Reference proteome</keyword>
<feature type="compositionally biased region" description="Polar residues" evidence="10">
    <location>
        <begin position="612"/>
        <end position="622"/>
    </location>
</feature>
<evidence type="ECO:0000256" key="5">
    <source>
        <dbReference type="ARBA" id="ARBA00022777"/>
    </source>
</evidence>
<evidence type="ECO:0000256" key="10">
    <source>
        <dbReference type="SAM" id="MobiDB-lite"/>
    </source>
</evidence>
<evidence type="ECO:0000313" key="13">
    <source>
        <dbReference type="Proteomes" id="UP001491310"/>
    </source>
</evidence>
<dbReference type="PANTHER" id="PTHR22967">
    <property type="entry name" value="SERINE/THREONINE PROTEIN KINASE"/>
    <property type="match status" value="1"/>
</dbReference>
<feature type="region of interest" description="Disordered" evidence="10">
    <location>
        <begin position="405"/>
        <end position="455"/>
    </location>
</feature>
<accession>A0ABR2YRT9</accession>
<evidence type="ECO:0000256" key="6">
    <source>
        <dbReference type="ARBA" id="ARBA00022840"/>
    </source>
</evidence>
<feature type="compositionally biased region" description="Low complexity" evidence="10">
    <location>
        <begin position="656"/>
        <end position="675"/>
    </location>
</feature>
<dbReference type="SMART" id="SM00220">
    <property type="entry name" value="S_TKc"/>
    <property type="match status" value="1"/>
</dbReference>
<dbReference type="EC" id="2.7.11.1" evidence="1"/>
<feature type="compositionally biased region" description="Polar residues" evidence="10">
    <location>
        <begin position="374"/>
        <end position="383"/>
    </location>
</feature>
<feature type="region of interest" description="Disordered" evidence="10">
    <location>
        <begin position="306"/>
        <end position="383"/>
    </location>
</feature>
<reference evidence="12 13" key="1">
    <citation type="journal article" date="2024" name="Nat. Commun.">
        <title>Phylogenomics reveals the evolutionary origins of lichenization in chlorophyte algae.</title>
        <authorList>
            <person name="Puginier C."/>
            <person name="Libourel C."/>
            <person name="Otte J."/>
            <person name="Skaloud P."/>
            <person name="Haon M."/>
            <person name="Grisel S."/>
            <person name="Petersen M."/>
            <person name="Berrin J.G."/>
            <person name="Delaux P.M."/>
            <person name="Dal Grande F."/>
            <person name="Keller J."/>
        </authorList>
    </citation>
    <scope>NUCLEOTIDE SEQUENCE [LARGE SCALE GENOMIC DNA]</scope>
    <source>
        <strain evidence="12 13">SAG 216-7</strain>
    </source>
</reference>
<feature type="domain" description="Protein kinase" evidence="11">
    <location>
        <begin position="31"/>
        <end position="298"/>
    </location>
</feature>
<dbReference type="InterPro" id="IPR008271">
    <property type="entry name" value="Ser/Thr_kinase_AS"/>
</dbReference>
<dbReference type="SUPFAM" id="SSF56112">
    <property type="entry name" value="Protein kinase-like (PK-like)"/>
    <property type="match status" value="1"/>
</dbReference>
<evidence type="ECO:0000256" key="7">
    <source>
        <dbReference type="ARBA" id="ARBA00047899"/>
    </source>
</evidence>
<comment type="catalytic activity">
    <reaction evidence="8">
        <text>L-seryl-[protein] + ATP = O-phospho-L-seryl-[protein] + ADP + H(+)</text>
        <dbReference type="Rhea" id="RHEA:17989"/>
        <dbReference type="Rhea" id="RHEA-COMP:9863"/>
        <dbReference type="Rhea" id="RHEA-COMP:11604"/>
        <dbReference type="ChEBI" id="CHEBI:15378"/>
        <dbReference type="ChEBI" id="CHEBI:29999"/>
        <dbReference type="ChEBI" id="CHEBI:30616"/>
        <dbReference type="ChEBI" id="CHEBI:83421"/>
        <dbReference type="ChEBI" id="CHEBI:456216"/>
        <dbReference type="EC" id="2.7.11.1"/>
    </reaction>
</comment>
<feature type="region of interest" description="Disordered" evidence="10">
    <location>
        <begin position="476"/>
        <end position="511"/>
    </location>
</feature>
<evidence type="ECO:0000256" key="9">
    <source>
        <dbReference type="PROSITE-ProRule" id="PRU10141"/>
    </source>
</evidence>
<organism evidence="12 13">
    <name type="scientific">Coccomyxa subellipsoidea</name>
    <dbReference type="NCBI Taxonomy" id="248742"/>
    <lineage>
        <taxon>Eukaryota</taxon>
        <taxon>Viridiplantae</taxon>
        <taxon>Chlorophyta</taxon>
        <taxon>core chlorophytes</taxon>
        <taxon>Trebouxiophyceae</taxon>
        <taxon>Trebouxiophyceae incertae sedis</taxon>
        <taxon>Coccomyxaceae</taxon>
        <taxon>Coccomyxa</taxon>
    </lineage>
</organism>
<keyword evidence="2" id="KW-0723">Serine/threonine-protein kinase</keyword>
<dbReference type="Proteomes" id="UP001491310">
    <property type="component" value="Unassembled WGS sequence"/>
</dbReference>
<keyword evidence="5" id="KW-0418">Kinase</keyword>
<evidence type="ECO:0000313" key="12">
    <source>
        <dbReference type="EMBL" id="KAK9909629.1"/>
    </source>
</evidence>
<dbReference type="InterPro" id="IPR000719">
    <property type="entry name" value="Prot_kinase_dom"/>
</dbReference>
<feature type="compositionally biased region" description="Gly residues" evidence="10">
    <location>
        <begin position="355"/>
        <end position="366"/>
    </location>
</feature>
<evidence type="ECO:0000256" key="1">
    <source>
        <dbReference type="ARBA" id="ARBA00012513"/>
    </source>
</evidence>
<evidence type="ECO:0000256" key="4">
    <source>
        <dbReference type="ARBA" id="ARBA00022741"/>
    </source>
</evidence>
<dbReference type="PANTHER" id="PTHR22967:SF57">
    <property type="entry name" value="AUXILIN, ISOFORM A-RELATED"/>
    <property type="match status" value="1"/>
</dbReference>
<dbReference type="PROSITE" id="PS00107">
    <property type="entry name" value="PROTEIN_KINASE_ATP"/>
    <property type="match status" value="1"/>
</dbReference>
<dbReference type="InterPro" id="IPR017441">
    <property type="entry name" value="Protein_kinase_ATP_BS"/>
</dbReference>
<feature type="compositionally biased region" description="Basic residues" evidence="10">
    <location>
        <begin position="729"/>
        <end position="738"/>
    </location>
</feature>
<protein>
    <recommendedName>
        <fullName evidence="1">non-specific serine/threonine protein kinase</fullName>
        <ecNumber evidence="1">2.7.11.1</ecNumber>
    </recommendedName>
</protein>
<comment type="caution">
    <text evidence="12">The sequence shown here is derived from an EMBL/GenBank/DDBJ whole genome shotgun (WGS) entry which is preliminary data.</text>
</comment>
<dbReference type="Pfam" id="PF00069">
    <property type="entry name" value="Pkinase"/>
    <property type="match status" value="1"/>
</dbReference>
<evidence type="ECO:0000256" key="2">
    <source>
        <dbReference type="ARBA" id="ARBA00022527"/>
    </source>
</evidence>
<evidence type="ECO:0000256" key="8">
    <source>
        <dbReference type="ARBA" id="ARBA00048679"/>
    </source>
</evidence>